<protein>
    <submittedName>
        <fullName evidence="1">EexN family lipoprotein</fullName>
    </submittedName>
</protein>
<dbReference type="InterPro" id="IPR047937">
    <property type="entry name" value="Eex_IncN-like"/>
</dbReference>
<dbReference type="NCBIfam" id="NF033894">
    <property type="entry name" value="Eex_IncN"/>
    <property type="match status" value="1"/>
</dbReference>
<dbReference type="PROSITE" id="PS51257">
    <property type="entry name" value="PROKAR_LIPOPROTEIN"/>
    <property type="match status" value="1"/>
</dbReference>
<proteinExistence type="predicted"/>
<dbReference type="EMBL" id="JAAOLE020000002">
    <property type="protein sequence ID" value="NVI50544.1"/>
    <property type="molecule type" value="Genomic_DNA"/>
</dbReference>
<name>A0A973WB26_9BRAD</name>
<keyword evidence="1" id="KW-0449">Lipoprotein</keyword>
<gene>
    <name evidence="1" type="ORF">HAP48_048880</name>
</gene>
<accession>A0A973WB26</accession>
<dbReference type="RefSeq" id="WP_166217515.1">
    <property type="nucleotide sequence ID" value="NZ_CP088284.1"/>
</dbReference>
<comment type="caution">
    <text evidence="1">The sequence shown here is derived from an EMBL/GenBank/DDBJ whole genome shotgun (WGS) entry which is preliminary data.</text>
</comment>
<dbReference type="AlphaFoldDB" id="A0A973WB26"/>
<sequence length="81" mass="8855">MKLNTSIVALSFAAVLTGCNEVDQSQRINTVGWYLDHRDELAAALNTCGDNPGEFAKTPNCINANEARNKITVQEMEDALK</sequence>
<reference evidence="1" key="1">
    <citation type="submission" date="2020-06" db="EMBL/GenBank/DDBJ databases">
        <title>Whole Genome Sequence of Bradyrhizobium sp. Strain 1S1.</title>
        <authorList>
            <person name="Bromfield E.S.P."/>
            <person name="Cloutier S."/>
        </authorList>
    </citation>
    <scope>NUCLEOTIDE SEQUENCE [LARGE SCALE GENOMIC DNA]</scope>
    <source>
        <strain evidence="1">1S1</strain>
    </source>
</reference>
<organism evidence="1">
    <name type="scientific">Bradyrhizobium septentrionale</name>
    <dbReference type="NCBI Taxonomy" id="1404411"/>
    <lineage>
        <taxon>Bacteria</taxon>
        <taxon>Pseudomonadati</taxon>
        <taxon>Pseudomonadota</taxon>
        <taxon>Alphaproteobacteria</taxon>
        <taxon>Hyphomicrobiales</taxon>
        <taxon>Nitrobacteraceae</taxon>
        <taxon>Bradyrhizobium</taxon>
    </lineage>
</organism>
<evidence type="ECO:0000313" key="1">
    <source>
        <dbReference type="EMBL" id="NVI50544.1"/>
    </source>
</evidence>